<organism evidence="1 2">
    <name type="scientific">Macleaya cordata</name>
    <name type="common">Five-seeded plume-poppy</name>
    <name type="synonym">Bocconia cordata</name>
    <dbReference type="NCBI Taxonomy" id="56857"/>
    <lineage>
        <taxon>Eukaryota</taxon>
        <taxon>Viridiplantae</taxon>
        <taxon>Streptophyta</taxon>
        <taxon>Embryophyta</taxon>
        <taxon>Tracheophyta</taxon>
        <taxon>Spermatophyta</taxon>
        <taxon>Magnoliopsida</taxon>
        <taxon>Ranunculales</taxon>
        <taxon>Papaveraceae</taxon>
        <taxon>Papaveroideae</taxon>
        <taxon>Macleaya</taxon>
    </lineage>
</organism>
<dbReference type="PANTHER" id="PTHR36020:SF1">
    <property type="entry name" value="TRANSMEMBRANE PROTEIN"/>
    <property type="match status" value="1"/>
</dbReference>
<dbReference type="InParanoid" id="A0A200QVN5"/>
<dbReference type="OrthoDB" id="1908857at2759"/>
<comment type="caution">
    <text evidence="1">The sequence shown here is derived from an EMBL/GenBank/DDBJ whole genome shotgun (WGS) entry which is preliminary data.</text>
</comment>
<accession>A0A200QVN5</accession>
<gene>
    <name evidence="1" type="ORF">BVC80_1039g1</name>
</gene>
<reference evidence="1 2" key="1">
    <citation type="journal article" date="2017" name="Mol. Plant">
        <title>The Genome of Medicinal Plant Macleaya cordata Provides New Insights into Benzylisoquinoline Alkaloids Metabolism.</title>
        <authorList>
            <person name="Liu X."/>
            <person name="Liu Y."/>
            <person name="Huang P."/>
            <person name="Ma Y."/>
            <person name="Qing Z."/>
            <person name="Tang Q."/>
            <person name="Cao H."/>
            <person name="Cheng P."/>
            <person name="Zheng Y."/>
            <person name="Yuan Z."/>
            <person name="Zhou Y."/>
            <person name="Liu J."/>
            <person name="Tang Z."/>
            <person name="Zhuo Y."/>
            <person name="Zhang Y."/>
            <person name="Yu L."/>
            <person name="Huang J."/>
            <person name="Yang P."/>
            <person name="Peng Q."/>
            <person name="Zhang J."/>
            <person name="Jiang W."/>
            <person name="Zhang Z."/>
            <person name="Lin K."/>
            <person name="Ro D.K."/>
            <person name="Chen X."/>
            <person name="Xiong X."/>
            <person name="Shang Y."/>
            <person name="Huang S."/>
            <person name="Zeng J."/>
        </authorList>
    </citation>
    <scope>NUCLEOTIDE SEQUENCE [LARGE SCALE GENOMIC DNA]</scope>
    <source>
        <strain evidence="2">cv. BLH2017</strain>
        <tissue evidence="1">Root</tissue>
    </source>
</reference>
<dbReference type="EMBL" id="MVGT01001030">
    <property type="protein sequence ID" value="OVA14522.1"/>
    <property type="molecule type" value="Genomic_DNA"/>
</dbReference>
<keyword evidence="2" id="KW-1185">Reference proteome</keyword>
<dbReference type="AlphaFoldDB" id="A0A200QVN5"/>
<protein>
    <submittedName>
        <fullName evidence="1">Uncharacterized protein</fullName>
    </submittedName>
</protein>
<dbReference type="OMA" id="SIWPRTH"/>
<evidence type="ECO:0000313" key="1">
    <source>
        <dbReference type="EMBL" id="OVA14522.1"/>
    </source>
</evidence>
<name>A0A200QVN5_MACCD</name>
<evidence type="ECO:0000313" key="2">
    <source>
        <dbReference type="Proteomes" id="UP000195402"/>
    </source>
</evidence>
<proteinExistence type="predicted"/>
<dbReference type="Proteomes" id="UP000195402">
    <property type="component" value="Unassembled WGS sequence"/>
</dbReference>
<sequence>MKCYQASSHAQTVYPLLNDQHDIFAELPSIGRAFAYAQKMLYKVDKRETVETQLLSEVHAFQVALEGMRIGLNSAGRCPSNKMESQISSKYGFSELSTEDKFHALFAKALQSQTKKFKSIVAIVGASNLAGLRKHWNTSLPPEVEDSIEQFFTAHEENSASENVDRKGLLANKPVVAVGTGATAVLGASSLSKLGPVSTFMKLVAYKIPASRKISLAQSQKAVAIALNKTLGPSEVVVPGRGSSGAKATSIMKATVSAEKIQTVTHGITTYAQRTSISTMRTIFYEIMRKRWVRPVSFMSWATFGCSMPTCAGLLAYGAGIECAAAFIPAVTRIASLGRGLQSLHQASLVVADSRKIQEAIHSLMYSSQTVKVK</sequence>
<dbReference type="PANTHER" id="PTHR36020">
    <property type="entry name" value="TRANSMEMBRANE PROTEIN"/>
    <property type="match status" value="1"/>
</dbReference>
<dbReference type="STRING" id="56857.A0A200QVN5"/>